<accession>A0ABZ0B9Y9</accession>
<keyword evidence="3" id="KW-1015">Disulfide bond</keyword>
<dbReference type="InterPro" id="IPR036249">
    <property type="entry name" value="Thioredoxin-like_sf"/>
</dbReference>
<proteinExistence type="predicted"/>
<name>A0ABZ0B9Y9_9SPHN</name>
<dbReference type="PROSITE" id="PS51352">
    <property type="entry name" value="THIOREDOXIN_2"/>
    <property type="match status" value="1"/>
</dbReference>
<evidence type="ECO:0000313" key="7">
    <source>
        <dbReference type="Proteomes" id="UP001302249"/>
    </source>
</evidence>
<gene>
    <name evidence="6" type="ORF">RPR59_02930</name>
</gene>
<keyword evidence="1" id="KW-0732">Signal</keyword>
<sequence>MTESLTKTPLRLILVVLISALIGAGAFAVLQRAIPGVSADRAAMERVVHDYVLEHPEILPEAMDRLREKETAQVVAANREAIVDPFAGAWEGAKDPKATVVVYMDYACGFCRASLPEIDKLVKGDPGVRVVYRELPILSAQSETAAQWSLAAAEQGKFEKFHDTLFAADRLTEDAIRHAARVAGLDMDRAAQFAGSQEAARQIAQNLSMARQLGVTGTPAWVIGNRVTSGALPYQQLQAQIEHAKS</sequence>
<evidence type="ECO:0000256" key="3">
    <source>
        <dbReference type="ARBA" id="ARBA00023157"/>
    </source>
</evidence>
<dbReference type="CDD" id="cd03023">
    <property type="entry name" value="DsbA_Com1_like"/>
    <property type="match status" value="1"/>
</dbReference>
<dbReference type="RefSeq" id="WP_313916495.1">
    <property type="nucleotide sequence ID" value="NZ_CP135076.1"/>
</dbReference>
<dbReference type="Proteomes" id="UP001302249">
    <property type="component" value="Chromosome"/>
</dbReference>
<dbReference type="InterPro" id="IPR013766">
    <property type="entry name" value="Thioredoxin_domain"/>
</dbReference>
<keyword evidence="4" id="KW-0676">Redox-active center</keyword>
<keyword evidence="7" id="KW-1185">Reference proteome</keyword>
<dbReference type="Pfam" id="PF01323">
    <property type="entry name" value="DSBA"/>
    <property type="match status" value="1"/>
</dbReference>
<evidence type="ECO:0000256" key="4">
    <source>
        <dbReference type="ARBA" id="ARBA00023284"/>
    </source>
</evidence>
<dbReference type="SUPFAM" id="SSF52833">
    <property type="entry name" value="Thioredoxin-like"/>
    <property type="match status" value="1"/>
</dbReference>
<organism evidence="6 7">
    <name type="scientific">Stakelama saccharophila</name>
    <dbReference type="NCBI Taxonomy" id="3075605"/>
    <lineage>
        <taxon>Bacteria</taxon>
        <taxon>Pseudomonadati</taxon>
        <taxon>Pseudomonadota</taxon>
        <taxon>Alphaproteobacteria</taxon>
        <taxon>Sphingomonadales</taxon>
        <taxon>Sphingomonadaceae</taxon>
        <taxon>Stakelama</taxon>
    </lineage>
</organism>
<reference evidence="6 7" key="1">
    <citation type="submission" date="2023-09" db="EMBL/GenBank/DDBJ databases">
        <authorList>
            <person name="Rey-Velasco X."/>
        </authorList>
    </citation>
    <scope>NUCLEOTIDE SEQUENCE [LARGE SCALE GENOMIC DNA]</scope>
    <source>
        <strain evidence="6 7">W311</strain>
    </source>
</reference>
<dbReference type="InterPro" id="IPR041205">
    <property type="entry name" value="ScsC_N"/>
</dbReference>
<protein>
    <submittedName>
        <fullName evidence="6">DsbA family protein</fullName>
    </submittedName>
</protein>
<evidence type="ECO:0000256" key="1">
    <source>
        <dbReference type="ARBA" id="ARBA00022729"/>
    </source>
</evidence>
<evidence type="ECO:0000313" key="6">
    <source>
        <dbReference type="EMBL" id="WNO54232.1"/>
    </source>
</evidence>
<keyword evidence="2" id="KW-0560">Oxidoreductase</keyword>
<dbReference type="EMBL" id="CP135076">
    <property type="protein sequence ID" value="WNO54232.1"/>
    <property type="molecule type" value="Genomic_DNA"/>
</dbReference>
<dbReference type="Pfam" id="PF18312">
    <property type="entry name" value="ScsC_N"/>
    <property type="match status" value="1"/>
</dbReference>
<dbReference type="PANTHER" id="PTHR13887:SF14">
    <property type="entry name" value="DISULFIDE BOND FORMATION PROTEIN D"/>
    <property type="match status" value="1"/>
</dbReference>
<dbReference type="InterPro" id="IPR001853">
    <property type="entry name" value="DSBA-like_thioredoxin_dom"/>
</dbReference>
<evidence type="ECO:0000259" key="5">
    <source>
        <dbReference type="PROSITE" id="PS51352"/>
    </source>
</evidence>
<feature type="domain" description="Thioredoxin" evidence="5">
    <location>
        <begin position="66"/>
        <end position="246"/>
    </location>
</feature>
<dbReference type="PANTHER" id="PTHR13887">
    <property type="entry name" value="GLUTATHIONE S-TRANSFERASE KAPPA"/>
    <property type="match status" value="1"/>
</dbReference>
<dbReference type="Gene3D" id="3.40.30.10">
    <property type="entry name" value="Glutaredoxin"/>
    <property type="match status" value="1"/>
</dbReference>
<evidence type="ECO:0000256" key="2">
    <source>
        <dbReference type="ARBA" id="ARBA00023002"/>
    </source>
</evidence>